<dbReference type="RefSeq" id="WP_187114739.1">
    <property type="nucleotide sequence ID" value="NZ_CABIYR010000007.1"/>
</dbReference>
<sequence>MTTTSAQFDAVIAATRHIPEANFTAYRGGCPQEISTAFIDVVFSIRAQ</sequence>
<evidence type="ECO:0000313" key="2">
    <source>
        <dbReference type="Proteomes" id="UP001226160"/>
    </source>
</evidence>
<evidence type="ECO:0000313" key="1">
    <source>
        <dbReference type="EMBL" id="MDK4326279.1"/>
    </source>
</evidence>
<gene>
    <name evidence="1" type="ORF">QPX54_07140</name>
</gene>
<comment type="caution">
    <text evidence="1">The sequence shown here is derived from an EMBL/GenBank/DDBJ whole genome shotgun (WGS) entry which is preliminary data.</text>
</comment>
<protein>
    <submittedName>
        <fullName evidence="1">Uncharacterized protein</fullName>
    </submittedName>
</protein>
<dbReference type="Proteomes" id="UP001226160">
    <property type="component" value="Unassembled WGS sequence"/>
</dbReference>
<accession>A0AAP4BTQ9</accession>
<proteinExistence type="predicted"/>
<organism evidence="1 2">
    <name type="scientific">Corynebacterium propinquum</name>
    <dbReference type="NCBI Taxonomy" id="43769"/>
    <lineage>
        <taxon>Bacteria</taxon>
        <taxon>Bacillati</taxon>
        <taxon>Actinomycetota</taxon>
        <taxon>Actinomycetes</taxon>
        <taxon>Mycobacteriales</taxon>
        <taxon>Corynebacteriaceae</taxon>
        <taxon>Corynebacterium</taxon>
    </lineage>
</organism>
<reference evidence="1" key="1">
    <citation type="submission" date="2023-05" db="EMBL/GenBank/DDBJ databases">
        <title>Metabolic capabilities are highly conserved among human nasal-associated Corynebacterium species in pangenomic analyses.</title>
        <authorList>
            <person name="Tran T.H."/>
            <person name="Roberts A.Q."/>
            <person name="Escapa I.F."/>
            <person name="Gao W."/>
            <person name="Conlan S."/>
            <person name="Kong H."/>
            <person name="Segre J.A."/>
            <person name="Kelly M.S."/>
            <person name="Lemon K.P."/>
        </authorList>
    </citation>
    <scope>NUCLEOTIDE SEQUENCE</scope>
    <source>
        <strain evidence="1">KPL2654</strain>
    </source>
</reference>
<name>A0AAP4BTQ9_9CORY</name>
<dbReference type="AlphaFoldDB" id="A0AAP4BTQ9"/>
<dbReference type="EMBL" id="JASNVP010000006">
    <property type="protein sequence ID" value="MDK4326279.1"/>
    <property type="molecule type" value="Genomic_DNA"/>
</dbReference>